<dbReference type="InterPro" id="IPR029045">
    <property type="entry name" value="ClpP/crotonase-like_dom_sf"/>
</dbReference>
<dbReference type="EMBL" id="MCRJ01000145">
    <property type="protein sequence ID" value="ODN68684.1"/>
    <property type="molecule type" value="Genomic_DNA"/>
</dbReference>
<dbReference type="Gene3D" id="3.90.226.10">
    <property type="entry name" value="2-enoyl-CoA Hydratase, Chain A, domain 1"/>
    <property type="match status" value="1"/>
</dbReference>
<dbReference type="PANTHER" id="PTHR42964:SF1">
    <property type="entry name" value="POLYKETIDE BIOSYNTHESIS ENOYL-COA HYDRATASE PKSH-RELATED"/>
    <property type="match status" value="1"/>
</dbReference>
<evidence type="ECO:0000313" key="4">
    <source>
        <dbReference type="Proteomes" id="UP000094622"/>
    </source>
</evidence>
<proteinExistence type="inferred from homology"/>
<gene>
    <name evidence="3" type="primary">echA8_2</name>
    <name evidence="3" type="ORF">A6302_04023</name>
</gene>
<evidence type="ECO:0000256" key="1">
    <source>
        <dbReference type="ARBA" id="ARBA00005254"/>
    </source>
</evidence>
<reference evidence="3 4" key="1">
    <citation type="submission" date="2016-07" db="EMBL/GenBank/DDBJ databases">
        <title>Draft Genome Sequence of Methylobrevis pamukkalensis PK2.</title>
        <authorList>
            <person name="Vasilenko O.V."/>
            <person name="Doronina N.V."/>
            <person name="Shmareva M.N."/>
            <person name="Tarlachkov S.V."/>
            <person name="Mustakhimov I."/>
            <person name="Trotsenko Y.A."/>
        </authorList>
    </citation>
    <scope>NUCLEOTIDE SEQUENCE [LARGE SCALE GENOMIC DNA]</scope>
    <source>
        <strain evidence="3 4">PK2</strain>
    </source>
</reference>
<dbReference type="AlphaFoldDB" id="A0A1E3GXE7"/>
<feature type="region of interest" description="Disordered" evidence="2">
    <location>
        <begin position="215"/>
        <end position="290"/>
    </location>
</feature>
<keyword evidence="3" id="KW-0456">Lyase</keyword>
<dbReference type="PANTHER" id="PTHR42964">
    <property type="entry name" value="ENOYL-COA HYDRATASE"/>
    <property type="match status" value="1"/>
</dbReference>
<comment type="caution">
    <text evidence="3">The sequence shown here is derived from an EMBL/GenBank/DDBJ whole genome shotgun (WGS) entry which is preliminary data.</text>
</comment>
<evidence type="ECO:0000256" key="2">
    <source>
        <dbReference type="SAM" id="MobiDB-lite"/>
    </source>
</evidence>
<dbReference type="GO" id="GO:0004300">
    <property type="term" value="F:enoyl-CoA hydratase activity"/>
    <property type="evidence" value="ECO:0007669"/>
    <property type="project" value="UniProtKB-EC"/>
</dbReference>
<feature type="compositionally biased region" description="Basic residues" evidence="2">
    <location>
        <begin position="331"/>
        <end position="360"/>
    </location>
</feature>
<dbReference type="CDD" id="cd06558">
    <property type="entry name" value="crotonase-like"/>
    <property type="match status" value="1"/>
</dbReference>
<keyword evidence="4" id="KW-1185">Reference proteome</keyword>
<accession>A0A1E3GXE7</accession>
<name>A0A1E3GXE7_9HYPH</name>
<feature type="region of interest" description="Disordered" evidence="2">
    <location>
        <begin position="319"/>
        <end position="360"/>
    </location>
</feature>
<dbReference type="InterPro" id="IPR051683">
    <property type="entry name" value="Enoyl-CoA_Hydratase/Isomerase"/>
</dbReference>
<organism evidence="3 4">
    <name type="scientific">Methylobrevis pamukkalensis</name>
    <dbReference type="NCBI Taxonomy" id="1439726"/>
    <lineage>
        <taxon>Bacteria</taxon>
        <taxon>Pseudomonadati</taxon>
        <taxon>Pseudomonadota</taxon>
        <taxon>Alphaproteobacteria</taxon>
        <taxon>Hyphomicrobiales</taxon>
        <taxon>Pleomorphomonadaceae</taxon>
        <taxon>Methylobrevis</taxon>
    </lineage>
</organism>
<comment type="similarity">
    <text evidence="1">Belongs to the enoyl-CoA hydratase/isomerase family.</text>
</comment>
<dbReference type="SUPFAM" id="SSF52096">
    <property type="entry name" value="ClpP/crotonase"/>
    <property type="match status" value="1"/>
</dbReference>
<sequence>MAEMETESAAGIATTIEEAVGWIVITNPKRHNAMSMRMWLDVPGAIARLEADPAVRVIVLRGAGSEAFVSGADISEFGTVRRDAESSRAYEAANIDAFAAIRTAAKPTVAMIRGFCMGGGMGLAAACDIRIGAGDGAFAIPAARLGLAYPPEAIGDFVRLIGAARTKDLIFTARRFDAAEARALGFLDHLVEPDQIEAFTRDYAATVAGLAPLTQQAAKRPWRPLPPPPANRPGPGPRPSPPFASTAPTMPKAAPPLPRSASRHSAEPDLQRTIEPLPDAGPVPEPRPFRRVADVCPGPIERAGACPPAKSALAVREYATDIENKDDIRSRNRGPQRRERNAHRRPSTQGRTRHARLDRR</sequence>
<dbReference type="PATRIC" id="fig|1439726.3.peg.4250"/>
<dbReference type="EC" id="4.2.1.17" evidence="3"/>
<evidence type="ECO:0000313" key="3">
    <source>
        <dbReference type="EMBL" id="ODN68684.1"/>
    </source>
</evidence>
<dbReference type="GO" id="GO:0008300">
    <property type="term" value="P:isoprenoid catabolic process"/>
    <property type="evidence" value="ECO:0007669"/>
    <property type="project" value="TreeGrafter"/>
</dbReference>
<dbReference type="Pfam" id="PF00378">
    <property type="entry name" value="ECH_1"/>
    <property type="match status" value="1"/>
</dbReference>
<dbReference type="InterPro" id="IPR001753">
    <property type="entry name" value="Enoyl-CoA_hydra/iso"/>
</dbReference>
<dbReference type="Proteomes" id="UP000094622">
    <property type="component" value="Unassembled WGS sequence"/>
</dbReference>
<feature type="compositionally biased region" description="Basic and acidic residues" evidence="2">
    <location>
        <begin position="319"/>
        <end position="330"/>
    </location>
</feature>
<protein>
    <submittedName>
        <fullName evidence="3">Putative enoyl-CoA hydratase echA8</fullName>
        <ecNumber evidence="3">4.2.1.17</ecNumber>
    </submittedName>
</protein>
<feature type="compositionally biased region" description="Pro residues" evidence="2">
    <location>
        <begin position="223"/>
        <end position="242"/>
    </location>
</feature>